<evidence type="ECO:0000256" key="1">
    <source>
        <dbReference type="ARBA" id="ARBA00022723"/>
    </source>
</evidence>
<accession>A0ABR2JDL7</accession>
<evidence type="ECO:0000256" key="2">
    <source>
        <dbReference type="ARBA" id="ARBA00022771"/>
    </source>
</evidence>
<evidence type="ECO:0000259" key="5">
    <source>
        <dbReference type="PROSITE" id="PS51157"/>
    </source>
</evidence>
<keyword evidence="3" id="KW-0862">Zinc</keyword>
<feature type="zinc finger region" description="UBR-type" evidence="4">
    <location>
        <begin position="83"/>
        <end position="155"/>
    </location>
</feature>
<dbReference type="Pfam" id="PF02207">
    <property type="entry name" value="zf-UBR"/>
    <property type="match status" value="1"/>
</dbReference>
<sequence>MPCTFLKTGKTMKNQKLYTCITCNLRQGQCICESCARICHSNHDVRSCGYKKGYCDCGAANISFQCICNKECPAGNKPAFIPGPCTFNRTGKNFIIQPFYRCITCNYPDGKGCCEWCAKICHIGHKLCYKGEIRSFCDCGYGCVEGFPICKCVQIPNPR</sequence>
<dbReference type="InterPro" id="IPR045189">
    <property type="entry name" value="UBR4-like"/>
</dbReference>
<name>A0ABR2JDL7_9EUKA</name>
<evidence type="ECO:0000256" key="4">
    <source>
        <dbReference type="PROSITE-ProRule" id="PRU00508"/>
    </source>
</evidence>
<keyword evidence="1" id="KW-0479">Metal-binding</keyword>
<evidence type="ECO:0000313" key="6">
    <source>
        <dbReference type="EMBL" id="KAK8876042.1"/>
    </source>
</evidence>
<feature type="domain" description="UBR-type" evidence="5">
    <location>
        <begin position="83"/>
        <end position="155"/>
    </location>
</feature>
<proteinExistence type="predicted"/>
<dbReference type="EMBL" id="JAPFFF010000012">
    <property type="protein sequence ID" value="KAK8876042.1"/>
    <property type="molecule type" value="Genomic_DNA"/>
</dbReference>
<comment type="caution">
    <text evidence="6">The sequence shown here is derived from an EMBL/GenBank/DDBJ whole genome shotgun (WGS) entry which is preliminary data.</text>
</comment>
<evidence type="ECO:0000256" key="3">
    <source>
        <dbReference type="ARBA" id="ARBA00022833"/>
    </source>
</evidence>
<feature type="domain" description="UBR-type" evidence="5">
    <location>
        <begin position="1"/>
        <end position="71"/>
    </location>
</feature>
<dbReference type="CDD" id="cd19671">
    <property type="entry name" value="UBR-box_UBR4_5_6_7"/>
    <property type="match status" value="1"/>
</dbReference>
<feature type="zinc finger region" description="UBR-type" evidence="4">
    <location>
        <begin position="1"/>
        <end position="71"/>
    </location>
</feature>
<protein>
    <recommendedName>
        <fullName evidence="5">UBR-type domain-containing protein</fullName>
    </recommendedName>
</protein>
<dbReference type="SMART" id="SM00396">
    <property type="entry name" value="ZnF_UBR1"/>
    <property type="match status" value="2"/>
</dbReference>
<dbReference type="Proteomes" id="UP001470230">
    <property type="component" value="Unassembled WGS sequence"/>
</dbReference>
<keyword evidence="2" id="KW-0863">Zinc-finger</keyword>
<dbReference type="PANTHER" id="PTHR21725">
    <property type="entry name" value="E3 UBIQUITIN-PROTEIN LIGASE UBR4"/>
    <property type="match status" value="1"/>
</dbReference>
<dbReference type="InterPro" id="IPR003126">
    <property type="entry name" value="Znf_UBR"/>
</dbReference>
<keyword evidence="7" id="KW-1185">Reference proteome</keyword>
<reference evidence="6 7" key="1">
    <citation type="submission" date="2024-04" db="EMBL/GenBank/DDBJ databases">
        <title>Tritrichomonas musculus Genome.</title>
        <authorList>
            <person name="Alves-Ferreira E."/>
            <person name="Grigg M."/>
            <person name="Lorenzi H."/>
            <person name="Galac M."/>
        </authorList>
    </citation>
    <scope>NUCLEOTIDE SEQUENCE [LARGE SCALE GENOMIC DNA]</scope>
    <source>
        <strain evidence="6 7">EAF2021</strain>
    </source>
</reference>
<evidence type="ECO:0000313" key="7">
    <source>
        <dbReference type="Proteomes" id="UP001470230"/>
    </source>
</evidence>
<dbReference type="PANTHER" id="PTHR21725:SF1">
    <property type="entry name" value="E3 UBIQUITIN-PROTEIN LIGASE UBR4"/>
    <property type="match status" value="1"/>
</dbReference>
<organism evidence="6 7">
    <name type="scientific">Tritrichomonas musculus</name>
    <dbReference type="NCBI Taxonomy" id="1915356"/>
    <lineage>
        <taxon>Eukaryota</taxon>
        <taxon>Metamonada</taxon>
        <taxon>Parabasalia</taxon>
        <taxon>Tritrichomonadida</taxon>
        <taxon>Tritrichomonadidae</taxon>
        <taxon>Tritrichomonas</taxon>
    </lineage>
</organism>
<dbReference type="PROSITE" id="PS51157">
    <property type="entry name" value="ZF_UBR"/>
    <property type="match status" value="2"/>
</dbReference>
<gene>
    <name evidence="6" type="ORF">M9Y10_006226</name>
</gene>